<proteinExistence type="predicted"/>
<protein>
    <submittedName>
        <fullName evidence="5">ABC transporter ATP-binding protein</fullName>
    </submittedName>
</protein>
<evidence type="ECO:0000256" key="1">
    <source>
        <dbReference type="ARBA" id="ARBA00022448"/>
    </source>
</evidence>
<feature type="domain" description="ABC transporter" evidence="4">
    <location>
        <begin position="1"/>
        <end position="218"/>
    </location>
</feature>
<comment type="caution">
    <text evidence="5">The sequence shown here is derived from an EMBL/GenBank/DDBJ whole genome shotgun (WGS) entry which is preliminary data.</text>
</comment>
<dbReference type="InterPro" id="IPR027417">
    <property type="entry name" value="P-loop_NTPase"/>
</dbReference>
<gene>
    <name evidence="5" type="ORF">DQG23_40830</name>
</gene>
<dbReference type="InterPro" id="IPR050763">
    <property type="entry name" value="ABC_transporter_ATP-binding"/>
</dbReference>
<dbReference type="InterPro" id="IPR003439">
    <property type="entry name" value="ABC_transporter-like_ATP-bd"/>
</dbReference>
<evidence type="ECO:0000259" key="4">
    <source>
        <dbReference type="PROSITE" id="PS50893"/>
    </source>
</evidence>
<dbReference type="PROSITE" id="PS00211">
    <property type="entry name" value="ABC_TRANSPORTER_1"/>
    <property type="match status" value="1"/>
</dbReference>
<dbReference type="Proteomes" id="UP000250369">
    <property type="component" value="Unassembled WGS sequence"/>
</dbReference>
<sequence>MKSYGTQHALNGLNVSFAKGHVTALLGPNGAGKTTAVSLLLNLARPTSGRVLVGDMPPGHRELRERIGAMLQETAAPDGLTIRETLQLFRSYYRRPLSLERLLQITGLEKEAGRRASSLSGGQKRRLAFGIALAGDPDIIVLDEPTVGMDVESRIRFWEVVRTLADGGRTILLTTHYLEEADAVADRIVVIANGQLVAEGTPEQLKSALPLRKVSFKAGKMPGKQMLLNLPGVEEVKIAGNQISLLVHDADKLLPELLQSNWGVTDIQVHAASLETVFRQLTENNISKDWGMIR</sequence>
<dbReference type="EMBL" id="QMFB01000057">
    <property type="protein sequence ID" value="RAV08661.1"/>
    <property type="molecule type" value="Genomic_DNA"/>
</dbReference>
<evidence type="ECO:0000313" key="5">
    <source>
        <dbReference type="EMBL" id="RAV08661.1"/>
    </source>
</evidence>
<dbReference type="PANTHER" id="PTHR42711">
    <property type="entry name" value="ABC TRANSPORTER ATP-BINDING PROTEIN"/>
    <property type="match status" value="1"/>
</dbReference>
<keyword evidence="1" id="KW-0813">Transport</keyword>
<organism evidence="5 6">
    <name type="scientific">Paenibacillus contaminans</name>
    <dbReference type="NCBI Taxonomy" id="450362"/>
    <lineage>
        <taxon>Bacteria</taxon>
        <taxon>Bacillati</taxon>
        <taxon>Bacillota</taxon>
        <taxon>Bacilli</taxon>
        <taxon>Bacillales</taxon>
        <taxon>Paenibacillaceae</taxon>
        <taxon>Paenibacillus</taxon>
    </lineage>
</organism>
<keyword evidence="2" id="KW-0547">Nucleotide-binding</keyword>
<dbReference type="InterPro" id="IPR003593">
    <property type="entry name" value="AAA+_ATPase"/>
</dbReference>
<dbReference type="Pfam" id="PF13732">
    <property type="entry name" value="DrrA1-3_C"/>
    <property type="match status" value="1"/>
</dbReference>
<dbReference type="Gene3D" id="3.40.50.300">
    <property type="entry name" value="P-loop containing nucleotide triphosphate hydrolases"/>
    <property type="match status" value="1"/>
</dbReference>
<dbReference type="OrthoDB" id="9804819at2"/>
<evidence type="ECO:0000256" key="2">
    <source>
        <dbReference type="ARBA" id="ARBA00022741"/>
    </source>
</evidence>
<evidence type="ECO:0000256" key="3">
    <source>
        <dbReference type="ARBA" id="ARBA00022840"/>
    </source>
</evidence>
<dbReference type="PANTHER" id="PTHR42711:SF17">
    <property type="entry name" value="ABC TRANSPORTER ATP-BINDING PROTEIN"/>
    <property type="match status" value="1"/>
</dbReference>
<dbReference type="AlphaFoldDB" id="A0A329LL45"/>
<dbReference type="CDD" id="cd03230">
    <property type="entry name" value="ABC_DR_subfamily_A"/>
    <property type="match status" value="1"/>
</dbReference>
<evidence type="ECO:0000313" key="6">
    <source>
        <dbReference type="Proteomes" id="UP000250369"/>
    </source>
</evidence>
<dbReference type="PROSITE" id="PS50893">
    <property type="entry name" value="ABC_TRANSPORTER_2"/>
    <property type="match status" value="1"/>
</dbReference>
<keyword evidence="3 5" id="KW-0067">ATP-binding</keyword>
<dbReference type="GO" id="GO:0005524">
    <property type="term" value="F:ATP binding"/>
    <property type="evidence" value="ECO:0007669"/>
    <property type="project" value="UniProtKB-KW"/>
</dbReference>
<keyword evidence="6" id="KW-1185">Reference proteome</keyword>
<dbReference type="SUPFAM" id="SSF52540">
    <property type="entry name" value="P-loop containing nucleoside triphosphate hydrolases"/>
    <property type="match status" value="1"/>
</dbReference>
<name>A0A329LL45_9BACL</name>
<dbReference type="GO" id="GO:0016887">
    <property type="term" value="F:ATP hydrolysis activity"/>
    <property type="evidence" value="ECO:0007669"/>
    <property type="project" value="InterPro"/>
</dbReference>
<accession>A0A329LL45</accession>
<dbReference type="InterPro" id="IPR025302">
    <property type="entry name" value="DrrA1/2-like_C"/>
</dbReference>
<reference evidence="5 6" key="1">
    <citation type="journal article" date="2009" name="Int. J. Syst. Evol. Microbiol.">
        <title>Paenibacillus contaminans sp. nov., isolated from a contaminated laboratory plate.</title>
        <authorList>
            <person name="Chou J.H."/>
            <person name="Lee J.H."/>
            <person name="Lin M.C."/>
            <person name="Chang P.S."/>
            <person name="Arun A.B."/>
            <person name="Young C.C."/>
            <person name="Chen W.M."/>
        </authorList>
    </citation>
    <scope>NUCLEOTIDE SEQUENCE [LARGE SCALE GENOMIC DNA]</scope>
    <source>
        <strain evidence="5 6">CKOBP-6</strain>
    </source>
</reference>
<dbReference type="SMART" id="SM00382">
    <property type="entry name" value="AAA"/>
    <property type="match status" value="1"/>
</dbReference>
<dbReference type="InterPro" id="IPR017871">
    <property type="entry name" value="ABC_transporter-like_CS"/>
</dbReference>
<dbReference type="Pfam" id="PF00005">
    <property type="entry name" value="ABC_tran"/>
    <property type="match status" value="1"/>
</dbReference>